<feature type="non-terminal residue" evidence="1">
    <location>
        <position position="130"/>
    </location>
</feature>
<dbReference type="OrthoDB" id="417952at2759"/>
<protein>
    <submittedName>
        <fullName evidence="1">Uncharacterized protein</fullName>
    </submittedName>
</protein>
<proteinExistence type="predicted"/>
<dbReference type="KEGG" id="fcy:FRACYDRAFT_219995"/>
<gene>
    <name evidence="1" type="ORF">FRACYDRAFT_219995</name>
</gene>
<dbReference type="Proteomes" id="UP000095751">
    <property type="component" value="Unassembled WGS sequence"/>
</dbReference>
<feature type="non-terminal residue" evidence="1">
    <location>
        <position position="1"/>
    </location>
</feature>
<evidence type="ECO:0000313" key="1">
    <source>
        <dbReference type="EMBL" id="OEU11090.1"/>
    </source>
</evidence>
<dbReference type="AlphaFoldDB" id="A0A1E7EYK0"/>
<name>A0A1E7EYK0_9STRA</name>
<dbReference type="EMBL" id="KV784369">
    <property type="protein sequence ID" value="OEU11090.1"/>
    <property type="molecule type" value="Genomic_DNA"/>
</dbReference>
<evidence type="ECO:0000313" key="2">
    <source>
        <dbReference type="Proteomes" id="UP000095751"/>
    </source>
</evidence>
<accession>A0A1E7EYK0</accession>
<keyword evidence="2" id="KW-1185">Reference proteome</keyword>
<organism evidence="1 2">
    <name type="scientific">Fragilariopsis cylindrus CCMP1102</name>
    <dbReference type="NCBI Taxonomy" id="635003"/>
    <lineage>
        <taxon>Eukaryota</taxon>
        <taxon>Sar</taxon>
        <taxon>Stramenopiles</taxon>
        <taxon>Ochrophyta</taxon>
        <taxon>Bacillariophyta</taxon>
        <taxon>Bacillariophyceae</taxon>
        <taxon>Bacillariophycidae</taxon>
        <taxon>Bacillariales</taxon>
        <taxon>Bacillariaceae</taxon>
        <taxon>Fragilariopsis</taxon>
    </lineage>
</organism>
<reference evidence="1 2" key="1">
    <citation type="submission" date="2016-09" db="EMBL/GenBank/DDBJ databases">
        <title>Extensive genetic diversity and differential bi-allelic expression allows diatom success in the polar Southern Ocean.</title>
        <authorList>
            <consortium name="DOE Joint Genome Institute"/>
            <person name="Mock T."/>
            <person name="Otillar R.P."/>
            <person name="Strauss J."/>
            <person name="Dupont C."/>
            <person name="Frickenhaus S."/>
            <person name="Maumus F."/>
            <person name="Mcmullan M."/>
            <person name="Sanges R."/>
            <person name="Schmutz J."/>
            <person name="Toseland A."/>
            <person name="Valas R."/>
            <person name="Veluchamy A."/>
            <person name="Ward B.J."/>
            <person name="Allen A."/>
            <person name="Barry K."/>
            <person name="Falciatore A."/>
            <person name="Ferrante M."/>
            <person name="Fortunato A.E."/>
            <person name="Gloeckner G."/>
            <person name="Gruber A."/>
            <person name="Hipkin R."/>
            <person name="Janech M."/>
            <person name="Kroth P."/>
            <person name="Leese F."/>
            <person name="Lindquist E."/>
            <person name="Lyon B.R."/>
            <person name="Martin J."/>
            <person name="Mayer C."/>
            <person name="Parker M."/>
            <person name="Quesneville H."/>
            <person name="Raymond J."/>
            <person name="Uhlig C."/>
            <person name="Valentin K.U."/>
            <person name="Worden A.Z."/>
            <person name="Armbrust E.V."/>
            <person name="Bowler C."/>
            <person name="Green B."/>
            <person name="Moulton V."/>
            <person name="Van Oosterhout C."/>
            <person name="Grigoriev I."/>
        </authorList>
    </citation>
    <scope>NUCLEOTIDE SEQUENCE [LARGE SCALE GENOMIC DNA]</scope>
    <source>
        <strain evidence="1 2">CCMP1102</strain>
    </source>
</reference>
<sequence length="130" mass="14668">KIMNKSSSLSLEEEEEEDIIIGSGNNNKVTVIPVVASWGYNTHEQLVNVINQDKYLVLPALLPSLLPLPLALTTNEDEYEDNKDQDKVMTVIQKNQNQNQIMSSKEKAQYCKETDPTGSSLSIIFHNYKN</sequence>
<dbReference type="InParanoid" id="A0A1E7EYK0"/>